<protein>
    <submittedName>
        <fullName evidence="1">Uncharacterized protein</fullName>
    </submittedName>
</protein>
<evidence type="ECO:0000313" key="1">
    <source>
        <dbReference type="EMBL" id="MBX65181.1"/>
    </source>
</evidence>
<proteinExistence type="predicted"/>
<dbReference type="EMBL" id="GGEC01084697">
    <property type="protein sequence ID" value="MBX65181.1"/>
    <property type="molecule type" value="Transcribed_RNA"/>
</dbReference>
<reference evidence="1" key="1">
    <citation type="submission" date="2018-02" db="EMBL/GenBank/DDBJ databases">
        <title>Rhizophora mucronata_Transcriptome.</title>
        <authorList>
            <person name="Meera S.P."/>
            <person name="Sreeshan A."/>
            <person name="Augustine A."/>
        </authorList>
    </citation>
    <scope>NUCLEOTIDE SEQUENCE</scope>
    <source>
        <tissue evidence="1">Leaf</tissue>
    </source>
</reference>
<organism evidence="1">
    <name type="scientific">Rhizophora mucronata</name>
    <name type="common">Asiatic mangrove</name>
    <dbReference type="NCBI Taxonomy" id="61149"/>
    <lineage>
        <taxon>Eukaryota</taxon>
        <taxon>Viridiplantae</taxon>
        <taxon>Streptophyta</taxon>
        <taxon>Embryophyta</taxon>
        <taxon>Tracheophyta</taxon>
        <taxon>Spermatophyta</taxon>
        <taxon>Magnoliopsida</taxon>
        <taxon>eudicotyledons</taxon>
        <taxon>Gunneridae</taxon>
        <taxon>Pentapetalae</taxon>
        <taxon>rosids</taxon>
        <taxon>fabids</taxon>
        <taxon>Malpighiales</taxon>
        <taxon>Rhizophoraceae</taxon>
        <taxon>Rhizophora</taxon>
    </lineage>
</organism>
<accession>A0A2P2QDW6</accession>
<name>A0A2P2QDW6_RHIMU</name>
<sequence>MLILWPSNLLYSLKHNDCFCCLIFEAVTYLLLLD</sequence>
<dbReference type="AlphaFoldDB" id="A0A2P2QDW6"/>